<dbReference type="SUPFAM" id="SSF49373">
    <property type="entry name" value="Invasin/intimin cell-adhesion fragments"/>
    <property type="match status" value="4"/>
</dbReference>
<organism evidence="1">
    <name type="scientific">uncultured bacterium</name>
    <name type="common">gcode 4</name>
    <dbReference type="NCBI Taxonomy" id="1234023"/>
    <lineage>
        <taxon>Bacteria</taxon>
        <taxon>environmental samples</taxon>
    </lineage>
</organism>
<dbReference type="InterPro" id="IPR008964">
    <property type="entry name" value="Invasin/intimin_cell_adhesion"/>
</dbReference>
<protein>
    <submittedName>
        <fullName evidence="1">Ig domain protein group 2 protein</fullName>
    </submittedName>
</protein>
<gene>
    <name evidence="1" type="ORF">ACD_4C00224G0003</name>
</gene>
<dbReference type="AlphaFoldDB" id="K2G915"/>
<dbReference type="Gene3D" id="2.60.40.1080">
    <property type="match status" value="3"/>
</dbReference>
<evidence type="ECO:0000313" key="1">
    <source>
        <dbReference type="EMBL" id="EKE26619.1"/>
    </source>
</evidence>
<proteinExistence type="predicted"/>
<comment type="caution">
    <text evidence="1">The sequence shown here is derived from an EMBL/GenBank/DDBJ whole genome shotgun (WGS) entry which is preliminary data.</text>
</comment>
<dbReference type="EMBL" id="AMFJ01000740">
    <property type="protein sequence ID" value="EKE26619.1"/>
    <property type="molecule type" value="Genomic_DNA"/>
</dbReference>
<sequence>MKTFMNNIFKTSGTLLIIYFSTLFIPNISANENQIIDIIHIDTVSPTIMSWSSLKLIATAIDQNGIVMDPNPSFTWTSDNPWIVEVDANGIIRWVSEWIATITATDWTVIWTNVVMVINEIQPQILSIIYVDTISPTIMSWSSLKLIATAIDQNGIVMDPNPSFTWTSDNPWIVEVDANGIIRWVSEWIATITATDWTVIWGNGVMVTSQESVSSTNLLIDTFDPIIYIWTDLQLIATTFDQNGIVTSSSWIIWASGNESVVTVDSSGIITWISEWTWTITAISDWVLWSVNVTVVPINQVSIPKYLFVDYYNPIIYSGASLQLISTIFDQNWVAINPWSEITWTSDNESVLTVDSSGIITWISEWTWTITATSDWISWFTQVTVNSALTANMHLFSWWNLVTLPINALDINWNEINFSAETFGDFAGADVVVRWINQSYESHVVNIPINDFPLENWIGYFIHVPSEKNITLTWTPYPQITPPTTQWWNLVWLNNVNDIDADTFGKSFSWINVVKFDSIKQEWNSHVVNFPLNNFLINRWDWVFIYKQ</sequence>
<name>K2G915_9BACT</name>
<accession>K2G915</accession>
<reference evidence="1" key="1">
    <citation type="journal article" date="2012" name="Science">
        <title>Fermentation, hydrogen, and sulfur metabolism in multiple uncultivated bacterial phyla.</title>
        <authorList>
            <person name="Wrighton K.C."/>
            <person name="Thomas B.C."/>
            <person name="Sharon I."/>
            <person name="Miller C.S."/>
            <person name="Castelle C.J."/>
            <person name="VerBerkmoes N.C."/>
            <person name="Wilkins M.J."/>
            <person name="Hettich R.L."/>
            <person name="Lipton M.S."/>
            <person name="Williams K.H."/>
            <person name="Long P.E."/>
            <person name="Banfield J.F."/>
        </authorList>
    </citation>
    <scope>NUCLEOTIDE SEQUENCE [LARGE SCALE GENOMIC DNA]</scope>
</reference>